<dbReference type="EMBL" id="DWWU01000012">
    <property type="protein sequence ID" value="HJC14764.1"/>
    <property type="molecule type" value="Genomic_DNA"/>
</dbReference>
<protein>
    <submittedName>
        <fullName evidence="8">DEAD/DEAH box helicase</fullName>
    </submittedName>
</protein>
<evidence type="ECO:0000256" key="3">
    <source>
        <dbReference type="ARBA" id="ARBA00022806"/>
    </source>
</evidence>
<dbReference type="GO" id="GO:0003676">
    <property type="term" value="F:nucleic acid binding"/>
    <property type="evidence" value="ECO:0007669"/>
    <property type="project" value="InterPro"/>
</dbReference>
<reference evidence="8" key="2">
    <citation type="submission" date="2021-04" db="EMBL/GenBank/DDBJ databases">
        <authorList>
            <person name="Gilroy R."/>
        </authorList>
    </citation>
    <scope>NUCLEOTIDE SEQUENCE</scope>
    <source>
        <strain evidence="8">CHK185-5351</strain>
    </source>
</reference>
<dbReference type="SMART" id="SM00490">
    <property type="entry name" value="HELICc"/>
    <property type="match status" value="1"/>
</dbReference>
<dbReference type="Proteomes" id="UP000823849">
    <property type="component" value="Unassembled WGS sequence"/>
</dbReference>
<dbReference type="Gene3D" id="3.40.50.300">
    <property type="entry name" value="P-loop containing nucleotide triphosphate hydrolases"/>
    <property type="match status" value="2"/>
</dbReference>
<keyword evidence="2" id="KW-0378">Hydrolase</keyword>
<keyword evidence="4" id="KW-0067">ATP-binding</keyword>
<dbReference type="PROSITE" id="PS51194">
    <property type="entry name" value="HELICASE_CTER"/>
    <property type="match status" value="1"/>
</dbReference>
<evidence type="ECO:0000259" key="6">
    <source>
        <dbReference type="PROSITE" id="PS51192"/>
    </source>
</evidence>
<dbReference type="InterPro" id="IPR027417">
    <property type="entry name" value="P-loop_NTPase"/>
</dbReference>
<reference evidence="8" key="1">
    <citation type="journal article" date="2021" name="PeerJ">
        <title>Extensive microbial diversity within the chicken gut microbiome revealed by metagenomics and culture.</title>
        <authorList>
            <person name="Gilroy R."/>
            <person name="Ravi A."/>
            <person name="Getino M."/>
            <person name="Pursley I."/>
            <person name="Horton D.L."/>
            <person name="Alikhan N.F."/>
            <person name="Baker D."/>
            <person name="Gharbi K."/>
            <person name="Hall N."/>
            <person name="Watson M."/>
            <person name="Adriaenssens E.M."/>
            <person name="Foster-Nyarko E."/>
            <person name="Jarju S."/>
            <person name="Secka A."/>
            <person name="Antonio M."/>
            <person name="Oren A."/>
            <person name="Chaudhuri R.R."/>
            <person name="La Ragione R."/>
            <person name="Hildebrand F."/>
            <person name="Pallen M.J."/>
        </authorList>
    </citation>
    <scope>NUCLEOTIDE SEQUENCE</scope>
    <source>
        <strain evidence="8">CHK185-5351</strain>
    </source>
</reference>
<dbReference type="PROSITE" id="PS51192">
    <property type="entry name" value="HELICASE_ATP_BIND_1"/>
    <property type="match status" value="1"/>
</dbReference>
<evidence type="ECO:0000313" key="9">
    <source>
        <dbReference type="Proteomes" id="UP000823849"/>
    </source>
</evidence>
<keyword evidence="1" id="KW-0547">Nucleotide-binding</keyword>
<dbReference type="GO" id="GO:0005524">
    <property type="term" value="F:ATP binding"/>
    <property type="evidence" value="ECO:0007669"/>
    <property type="project" value="UniProtKB-KW"/>
</dbReference>
<dbReference type="InterPro" id="IPR001650">
    <property type="entry name" value="Helicase_C-like"/>
</dbReference>
<feature type="domain" description="Helicase C-terminal" evidence="7">
    <location>
        <begin position="300"/>
        <end position="515"/>
    </location>
</feature>
<feature type="coiled-coil region" evidence="5">
    <location>
        <begin position="1265"/>
        <end position="1292"/>
    </location>
</feature>
<dbReference type="GO" id="GO:0016787">
    <property type="term" value="F:hydrolase activity"/>
    <property type="evidence" value="ECO:0007669"/>
    <property type="project" value="UniProtKB-KW"/>
</dbReference>
<dbReference type="SMART" id="SM00487">
    <property type="entry name" value="DEXDc"/>
    <property type="match status" value="1"/>
</dbReference>
<dbReference type="InterPro" id="IPR050474">
    <property type="entry name" value="Hel308_SKI2-like"/>
</dbReference>
<dbReference type="InterPro" id="IPR011545">
    <property type="entry name" value="DEAD/DEAH_box_helicase_dom"/>
</dbReference>
<evidence type="ECO:0000256" key="5">
    <source>
        <dbReference type="SAM" id="Coils"/>
    </source>
</evidence>
<dbReference type="PANTHER" id="PTHR47961">
    <property type="entry name" value="DNA POLYMERASE THETA, PUTATIVE (AFU_ORTHOLOGUE AFUA_1G05260)-RELATED"/>
    <property type="match status" value="1"/>
</dbReference>
<dbReference type="PANTHER" id="PTHR47961:SF10">
    <property type="entry name" value="ATP-DEPENDENT DNA HELICASE HEL308"/>
    <property type="match status" value="1"/>
</dbReference>
<dbReference type="Pfam" id="PF00270">
    <property type="entry name" value="DEAD"/>
    <property type="match status" value="1"/>
</dbReference>
<name>A0A9D2N820_9FIRM</name>
<dbReference type="InterPro" id="IPR014001">
    <property type="entry name" value="Helicase_ATP-bd"/>
</dbReference>
<evidence type="ECO:0000313" key="8">
    <source>
        <dbReference type="EMBL" id="HJC14764.1"/>
    </source>
</evidence>
<evidence type="ECO:0000256" key="4">
    <source>
        <dbReference type="ARBA" id="ARBA00022840"/>
    </source>
</evidence>
<evidence type="ECO:0000259" key="7">
    <source>
        <dbReference type="PROSITE" id="PS51194"/>
    </source>
</evidence>
<feature type="domain" description="Helicase ATP-binding" evidence="6">
    <location>
        <begin position="65"/>
        <end position="234"/>
    </location>
</feature>
<organism evidence="8 9">
    <name type="scientific">Candidatus Fusicatenibacter intestinigallinarum</name>
    <dbReference type="NCBI Taxonomy" id="2838598"/>
    <lineage>
        <taxon>Bacteria</taxon>
        <taxon>Bacillati</taxon>
        <taxon>Bacillota</taxon>
        <taxon>Clostridia</taxon>
        <taxon>Lachnospirales</taxon>
        <taxon>Lachnospiraceae</taxon>
        <taxon>Fusicatenibacter</taxon>
    </lineage>
</organism>
<keyword evidence="3 8" id="KW-0347">Helicase</keyword>
<evidence type="ECO:0000256" key="1">
    <source>
        <dbReference type="ARBA" id="ARBA00022741"/>
    </source>
</evidence>
<gene>
    <name evidence="8" type="ORF">H9705_02890</name>
</gene>
<dbReference type="GO" id="GO:0004386">
    <property type="term" value="F:helicase activity"/>
    <property type="evidence" value="ECO:0007669"/>
    <property type="project" value="UniProtKB-KW"/>
</dbReference>
<sequence length="1394" mass="158985">MEVRVLSDVYDVFGWDREDRSSIYAKTLENIESRLKSRLPENDEVELTALQRLALSHREFCDDWSDSDRVPKHLIVQGATSSGKTLLSELNILDVVSRRLQAIVLVPLKAMVHERTRQFIDDLEGQGLRVYGSSSDYMDNDERLINGEYDVAIIVYEKYYAMLSQNGGAILDACRLLVVDELSMLSKEERGPKLEMALEITRIKNPQTRIMCLATSDCKTDKIREWLGKDTIQINSPLRPVGLDEYILTENGTGKHRYIPSEKEFDSIDVNAQKLRESVISEDVQLEIPGYNEELRDREKREKFLLAVIRKIYQKNPNAKTLIFAATKADTERYADFLSKQAGDIFGPVTEDEEFRQTMADIETCDRDDDRDHIKTLMQRGLSYHNSGVSTNLREIIESAFQRNSSPVKAVVATETLTVGVNMPFDAMIMMDCRVPKRKGDKVELTSQEYRNYIGRAGRLGQSNTTGQTYLYVRKKELTTFWRSFDEEPVEIASALKDAKETERAPYFLGLLAVSTRGEAFDIRNLTELYDRSLSRIFDSKQVDIDKIQNELYENYLVDIVKKKKKGRGNLPGYHPEEPSLLQLKVSAFGKDMAPYALSMETCESIYSYFLHGSENGGMPAGITEKMIDSDYCLLEILYHVCQHPEIARSSNLMMPQNVGLNASRLYTATATVKKKLNQMFSEKDDRGNYKHQLWKDCENTNELRAVAMGTNTVDQTEKLQAAMRAILIYYWTQGKTIGEIKKETGFNTFLKIINGDLERLAEVISFHLDAIYRSLVTAAAGSRMVLADSQALAAFYALQTRVKYGMCRDLVVLANKHVHGLDRSRLLEFGRLCAEMGKTPLELLMTLPDRVIVKYMTLLQRNLLCQRNNARYRHANQFDILLKAIESDIGSDFSPELSANLQRIFEWDLEGNDADALLTAFQNLLSHRKNKRKIFGDFAQVDRRGTDPYLVWTGKCRTNRDGESVEDDILLGVLTGDPGEAAAVREFLKREAGSGMARARILIIPNDGGKLLEEQGWNPGDVDVVMTNSIFAELLVNAIALRGSCDRALLSILTDLKGVFGVSIEKNRPSGLLQNYIVKEKDQGVRPRFRLLYSGSIDDTIRFDSAKLINTLTNTEDLSNCEVLPWGYALECALETKDYNDFTDCPTIICLSSENVIGSRSLTKFLYKMGQQNYSNCFVLFESAQAHEQWIRAAEKADPYGEKWWEKNNQIPGRITPDVKTAVSAIRDIVGNFEKDGFLIGISYSHYEDVNVSGEQYRNANYSRECCDSDIEKLERVAEALREEYGEHRVMFDQFKPAAGQFRKPEAKKKSMDGYRQCRFFLVLSNWWTYHNEICKEEIQVMKERYQEGKASYLYLTTRSQASMDPGGDEYTWDINDIDGILEEIRNSLREQK</sequence>
<keyword evidence="5" id="KW-0175">Coiled coil</keyword>
<evidence type="ECO:0000256" key="2">
    <source>
        <dbReference type="ARBA" id="ARBA00022801"/>
    </source>
</evidence>
<dbReference type="Gene3D" id="1.10.3380.20">
    <property type="match status" value="1"/>
</dbReference>
<accession>A0A9D2N820</accession>
<dbReference type="SUPFAM" id="SSF52540">
    <property type="entry name" value="P-loop containing nucleoside triphosphate hydrolases"/>
    <property type="match status" value="1"/>
</dbReference>
<comment type="caution">
    <text evidence="8">The sequence shown here is derived from an EMBL/GenBank/DDBJ whole genome shotgun (WGS) entry which is preliminary data.</text>
</comment>
<proteinExistence type="predicted"/>